<protein>
    <recommendedName>
        <fullName evidence="9">Gypsy retrotransposon integrase-like protein 1</fullName>
        <ecNumber evidence="2">3.1.26.4</ecNumber>
    </recommendedName>
</protein>
<feature type="domain" description="Integrase catalytic" evidence="11">
    <location>
        <begin position="644"/>
        <end position="807"/>
    </location>
</feature>
<evidence type="ECO:0000256" key="2">
    <source>
        <dbReference type="ARBA" id="ARBA00012180"/>
    </source>
</evidence>
<dbReference type="EMBL" id="RHFK02000019">
    <property type="protein sequence ID" value="TWW59248.1"/>
    <property type="molecule type" value="Genomic_DNA"/>
</dbReference>
<evidence type="ECO:0000256" key="4">
    <source>
        <dbReference type="ARBA" id="ARBA00022695"/>
    </source>
</evidence>
<evidence type="ECO:0000259" key="11">
    <source>
        <dbReference type="PROSITE" id="PS50994"/>
    </source>
</evidence>
<dbReference type="InterPro" id="IPR041588">
    <property type="entry name" value="Integrase_H2C2"/>
</dbReference>
<proteinExistence type="inferred from homology"/>
<dbReference type="Gene3D" id="3.30.70.270">
    <property type="match status" value="1"/>
</dbReference>
<reference evidence="12 13" key="1">
    <citation type="submission" date="2019-04" db="EMBL/GenBank/DDBJ databases">
        <title>Chromosome genome assembly for Takifugu flavidus.</title>
        <authorList>
            <person name="Xiao S."/>
        </authorList>
    </citation>
    <scope>NUCLEOTIDE SEQUENCE [LARGE SCALE GENOMIC DNA]</scope>
    <source>
        <strain evidence="12">HTHZ2018</strain>
        <tissue evidence="12">Muscle</tissue>
    </source>
</reference>
<dbReference type="InterPro" id="IPR041373">
    <property type="entry name" value="RT_RNaseH"/>
</dbReference>
<dbReference type="Proteomes" id="UP000324091">
    <property type="component" value="Chromosome 6"/>
</dbReference>
<dbReference type="PANTHER" id="PTHR37984:SF7">
    <property type="entry name" value="INTEGRASE CATALYTIC DOMAIN-CONTAINING PROTEIN"/>
    <property type="match status" value="1"/>
</dbReference>
<dbReference type="PANTHER" id="PTHR37984">
    <property type="entry name" value="PROTEIN CBG26694"/>
    <property type="match status" value="1"/>
</dbReference>
<dbReference type="Pfam" id="PF17921">
    <property type="entry name" value="Integrase_H2C2"/>
    <property type="match status" value="1"/>
</dbReference>
<dbReference type="Pfam" id="PF17917">
    <property type="entry name" value="RT_RNaseH"/>
    <property type="match status" value="1"/>
</dbReference>
<dbReference type="EC" id="3.1.26.4" evidence="2"/>
<dbReference type="Pfam" id="PF00665">
    <property type="entry name" value="rve"/>
    <property type="match status" value="1"/>
</dbReference>
<dbReference type="FunFam" id="3.10.20.370:FF:000001">
    <property type="entry name" value="Retrovirus-related Pol polyprotein from transposon 17.6-like protein"/>
    <property type="match status" value="1"/>
</dbReference>
<keyword evidence="7" id="KW-0378">Hydrolase</keyword>
<dbReference type="InterPro" id="IPR050951">
    <property type="entry name" value="Retrovirus_Pol_polyprotein"/>
</dbReference>
<evidence type="ECO:0000256" key="8">
    <source>
        <dbReference type="ARBA" id="ARBA00022918"/>
    </source>
</evidence>
<evidence type="ECO:0000256" key="5">
    <source>
        <dbReference type="ARBA" id="ARBA00022722"/>
    </source>
</evidence>
<evidence type="ECO:0000256" key="1">
    <source>
        <dbReference type="ARBA" id="ARBA00010879"/>
    </source>
</evidence>
<dbReference type="SUPFAM" id="SSF53098">
    <property type="entry name" value="Ribonuclease H-like"/>
    <property type="match status" value="1"/>
</dbReference>
<dbReference type="InterPro" id="IPR000477">
    <property type="entry name" value="RT_dom"/>
</dbReference>
<dbReference type="Pfam" id="PF00078">
    <property type="entry name" value="RVT_1"/>
    <property type="match status" value="1"/>
</dbReference>
<feature type="region of interest" description="Disordered" evidence="10">
    <location>
        <begin position="51"/>
        <end position="98"/>
    </location>
</feature>
<keyword evidence="3" id="KW-0808">Transferase</keyword>
<dbReference type="AlphaFoldDB" id="A0A5C6MXX8"/>
<name>A0A5C6MXX8_9TELE</name>
<dbReference type="Gene3D" id="3.10.20.370">
    <property type="match status" value="1"/>
</dbReference>
<comment type="caution">
    <text evidence="12">The sequence shown here is derived from an EMBL/GenBank/DDBJ whole genome shotgun (WGS) entry which is preliminary data.</text>
</comment>
<dbReference type="FunFam" id="1.10.340.70:FF:000003">
    <property type="entry name" value="Protein CBG25708"/>
    <property type="match status" value="1"/>
</dbReference>
<evidence type="ECO:0000256" key="10">
    <source>
        <dbReference type="SAM" id="MobiDB-lite"/>
    </source>
</evidence>
<dbReference type="InterPro" id="IPR043128">
    <property type="entry name" value="Rev_trsase/Diguanyl_cyclase"/>
</dbReference>
<keyword evidence="13" id="KW-1185">Reference proteome</keyword>
<keyword evidence="8" id="KW-0695">RNA-directed DNA polymerase</keyword>
<evidence type="ECO:0000313" key="13">
    <source>
        <dbReference type="Proteomes" id="UP000324091"/>
    </source>
</evidence>
<dbReference type="CDD" id="cd01647">
    <property type="entry name" value="RT_LTR"/>
    <property type="match status" value="1"/>
</dbReference>
<dbReference type="GO" id="GO:0003676">
    <property type="term" value="F:nucleic acid binding"/>
    <property type="evidence" value="ECO:0007669"/>
    <property type="project" value="InterPro"/>
</dbReference>
<evidence type="ECO:0000256" key="7">
    <source>
        <dbReference type="ARBA" id="ARBA00022801"/>
    </source>
</evidence>
<evidence type="ECO:0000313" key="12">
    <source>
        <dbReference type="EMBL" id="TWW59248.1"/>
    </source>
</evidence>
<accession>A0A5C6MXX8</accession>
<dbReference type="Gene3D" id="3.10.10.10">
    <property type="entry name" value="HIV Type 1 Reverse Transcriptase, subunit A, domain 1"/>
    <property type="match status" value="1"/>
</dbReference>
<dbReference type="GO" id="GO:0015074">
    <property type="term" value="P:DNA integration"/>
    <property type="evidence" value="ECO:0007669"/>
    <property type="project" value="InterPro"/>
</dbReference>
<sequence>MVRDRVLFGIYSPKVREKLLSVESDLTLDKAIDIARSHGMAQAQLRSFANSGSVSSHEQGVHMSRHTSKGAAWKTRADWTKRKQVQYPRNPQEGDRDHSKLCGYCGNRAHREKDTCPAKGKQCKICNKWNHFAKFADVFTGIGLFPGECTIHLDPKAIPVVHPPRRVPIALRKRLKMELQNMEKQQVIKVTEPTEWVNSMVAAEKPRTGKLRVCLDPKDLNKAIKQPHYPLPTLDDVTAKLAGACYFSVMDARSGYWAIKLTEESSKLTTFNTVFGRYRFLRLPFGIISAQDEFQRRVDETYEGLQGVTAIVDDILIFAKTKEEHDKNLHAMLQRSRERGVKLNPEKSTICATEASRNQHSSASTNEEHNKELRLQVDASKYGLGAVLLQEGKPIGYASKSLSDSEVNYAQIEKELYAILFGCKRFHQYVYGRHTIVESDHKPLESIMKKLLAAAPPRLQRMILQLQRYDFSIVHRPGKDIPVADTLSRKSLSDQDDSLREGMDMQVHTVYSNLPVSDTKLKEIRAETEKDAQLVLLKETIQSGWPEERPMCPQSIAEYWNHRAELSVMNDIIFKREKIIIPTLLSTEMLSRIHSGHMGMEKCKLRARDILFWPGMNKQIEEMVGKCPTCLIYRPSNTKEPMMSHQIPDRPWQAVATDLFTWNNDNYIITVDYYSRYFKLDKLHSTTGPTVIRKLKAAFSRHGVPQTVVLDGGPQYSCKEFDTFAKEWEFTHITSSPYYPRSNGLAEKAVHIAKSLMEKAKADKRDPYLSLLEYRNTPVDNFKSPAQLLMSRRLRSILPNTHKQLQPEVVNHGDVYTRRIQQQQHQKKYYD</sequence>
<comment type="similarity">
    <text evidence="1">Belongs to the beta type-B retroviral polymerase family. HERV class-II K(HML-2) pol subfamily.</text>
</comment>
<keyword evidence="4" id="KW-0548">Nucleotidyltransferase</keyword>
<evidence type="ECO:0000256" key="3">
    <source>
        <dbReference type="ARBA" id="ARBA00022679"/>
    </source>
</evidence>
<dbReference type="Gene3D" id="1.10.340.70">
    <property type="match status" value="1"/>
</dbReference>
<dbReference type="GO" id="GO:0004523">
    <property type="term" value="F:RNA-DNA hybrid ribonuclease activity"/>
    <property type="evidence" value="ECO:0007669"/>
    <property type="project" value="UniProtKB-EC"/>
</dbReference>
<keyword evidence="5" id="KW-0540">Nuclease</keyword>
<dbReference type="PROSITE" id="PS50994">
    <property type="entry name" value="INTEGRASE"/>
    <property type="match status" value="1"/>
</dbReference>
<dbReference type="Gene3D" id="3.30.420.10">
    <property type="entry name" value="Ribonuclease H-like superfamily/Ribonuclease H"/>
    <property type="match status" value="1"/>
</dbReference>
<dbReference type="FunFam" id="3.30.420.10:FF:000063">
    <property type="entry name" value="Retrovirus-related Pol polyprotein from transposon 297-like Protein"/>
    <property type="match status" value="1"/>
</dbReference>
<dbReference type="InterPro" id="IPR036397">
    <property type="entry name" value="RNaseH_sf"/>
</dbReference>
<gene>
    <name evidence="12" type="ORF">D4764_06G0007780</name>
</gene>
<evidence type="ECO:0000256" key="9">
    <source>
        <dbReference type="ARBA" id="ARBA00039658"/>
    </source>
</evidence>
<organism evidence="12 13">
    <name type="scientific">Takifugu flavidus</name>
    <name type="common">sansaifugu</name>
    <dbReference type="NCBI Taxonomy" id="433684"/>
    <lineage>
        <taxon>Eukaryota</taxon>
        <taxon>Metazoa</taxon>
        <taxon>Chordata</taxon>
        <taxon>Craniata</taxon>
        <taxon>Vertebrata</taxon>
        <taxon>Euteleostomi</taxon>
        <taxon>Actinopterygii</taxon>
        <taxon>Neopterygii</taxon>
        <taxon>Teleostei</taxon>
        <taxon>Neoteleostei</taxon>
        <taxon>Acanthomorphata</taxon>
        <taxon>Eupercaria</taxon>
        <taxon>Tetraodontiformes</taxon>
        <taxon>Tetradontoidea</taxon>
        <taxon>Tetraodontidae</taxon>
        <taxon>Takifugu</taxon>
    </lineage>
</organism>
<dbReference type="SUPFAM" id="SSF56672">
    <property type="entry name" value="DNA/RNA polymerases"/>
    <property type="match status" value="1"/>
</dbReference>
<dbReference type="InterPro" id="IPR043502">
    <property type="entry name" value="DNA/RNA_pol_sf"/>
</dbReference>
<keyword evidence="6" id="KW-0255">Endonuclease</keyword>
<dbReference type="InterPro" id="IPR012337">
    <property type="entry name" value="RNaseH-like_sf"/>
</dbReference>
<evidence type="ECO:0000256" key="6">
    <source>
        <dbReference type="ARBA" id="ARBA00022759"/>
    </source>
</evidence>
<dbReference type="CDD" id="cd09274">
    <property type="entry name" value="RNase_HI_RT_Ty3"/>
    <property type="match status" value="1"/>
</dbReference>
<dbReference type="InterPro" id="IPR001584">
    <property type="entry name" value="Integrase_cat-core"/>
</dbReference>
<dbReference type="GO" id="GO:0003964">
    <property type="term" value="F:RNA-directed DNA polymerase activity"/>
    <property type="evidence" value="ECO:0007669"/>
    <property type="project" value="UniProtKB-KW"/>
</dbReference>